<protein>
    <submittedName>
        <fullName evidence="2">Uncharacterized protein</fullName>
    </submittedName>
</protein>
<reference evidence="3" key="1">
    <citation type="submission" date="2018-09" db="EMBL/GenBank/DDBJ databases">
        <authorList>
            <person name="Tuo L."/>
        </authorList>
    </citation>
    <scope>NUCLEOTIDE SEQUENCE [LARGE SCALE GENOMIC DNA]</scope>
    <source>
        <strain evidence="3">M2BS4Y-1</strain>
    </source>
</reference>
<sequence>MRTTDDLSTVPTYRSRAIVRDLQALAVQPGLAISGRHPLKDFPALSDDLALRRFAADLRAGDWHRIADADPHDLAARLPAWREQGRDLIARDHAIATDFVAALDGDKAALDRLRAPESEGGYGEDWLARQVSSQRGRADAWRERLTDLDVFNEELGELAADAYFASREPLHDNDYDELDDYDRIRDYEDGDKPGRYYG</sequence>
<evidence type="ECO:0000256" key="1">
    <source>
        <dbReference type="SAM" id="MobiDB-lite"/>
    </source>
</evidence>
<comment type="caution">
    <text evidence="2">The sequence shown here is derived from an EMBL/GenBank/DDBJ whole genome shotgun (WGS) entry which is preliminary data.</text>
</comment>
<feature type="region of interest" description="Disordered" evidence="1">
    <location>
        <begin position="171"/>
        <end position="198"/>
    </location>
</feature>
<keyword evidence="3" id="KW-1185">Reference proteome</keyword>
<dbReference type="EMBL" id="QYRN01000008">
    <property type="protein sequence ID" value="RIX99126.1"/>
    <property type="molecule type" value="Genomic_DNA"/>
</dbReference>
<feature type="compositionally biased region" description="Basic and acidic residues" evidence="1">
    <location>
        <begin position="181"/>
        <end position="198"/>
    </location>
</feature>
<proteinExistence type="predicted"/>
<name>A0A3A1WG28_9HYPH</name>
<dbReference type="Proteomes" id="UP000265750">
    <property type="component" value="Unassembled WGS sequence"/>
</dbReference>
<dbReference type="RefSeq" id="WP_119540946.1">
    <property type="nucleotide sequence ID" value="NZ_QYRN01000008.1"/>
</dbReference>
<accession>A0A3A1WG28</accession>
<gene>
    <name evidence="2" type="ORF">D3218_15235</name>
</gene>
<evidence type="ECO:0000313" key="2">
    <source>
        <dbReference type="EMBL" id="RIX99126.1"/>
    </source>
</evidence>
<organism evidence="2 3">
    <name type="scientific">Aureimonas flava</name>
    <dbReference type="NCBI Taxonomy" id="2320271"/>
    <lineage>
        <taxon>Bacteria</taxon>
        <taxon>Pseudomonadati</taxon>
        <taxon>Pseudomonadota</taxon>
        <taxon>Alphaproteobacteria</taxon>
        <taxon>Hyphomicrobiales</taxon>
        <taxon>Aurantimonadaceae</taxon>
        <taxon>Aureimonas</taxon>
    </lineage>
</organism>
<evidence type="ECO:0000313" key="3">
    <source>
        <dbReference type="Proteomes" id="UP000265750"/>
    </source>
</evidence>
<dbReference type="AlphaFoldDB" id="A0A3A1WG28"/>
<dbReference type="OrthoDB" id="9822860at2"/>